<feature type="compositionally biased region" description="Low complexity" evidence="1">
    <location>
        <begin position="48"/>
        <end position="58"/>
    </location>
</feature>
<gene>
    <name evidence="3" type="ORF">MELIAE_LOCUS12162</name>
</gene>
<evidence type="ECO:0000256" key="2">
    <source>
        <dbReference type="SAM" id="Phobius"/>
    </source>
</evidence>
<evidence type="ECO:0000313" key="3">
    <source>
        <dbReference type="EMBL" id="CAH0563182.1"/>
    </source>
</evidence>
<dbReference type="OrthoDB" id="6776248at2759"/>
<proteinExistence type="predicted"/>
<name>A0A9P0FQ84_BRAAE</name>
<dbReference type="AlphaFoldDB" id="A0A9P0FQ84"/>
<reference evidence="3" key="1">
    <citation type="submission" date="2021-12" db="EMBL/GenBank/DDBJ databases">
        <authorList>
            <person name="King R."/>
        </authorList>
    </citation>
    <scope>NUCLEOTIDE SEQUENCE</scope>
</reference>
<organism evidence="3 4">
    <name type="scientific">Brassicogethes aeneus</name>
    <name type="common">Rape pollen beetle</name>
    <name type="synonym">Meligethes aeneus</name>
    <dbReference type="NCBI Taxonomy" id="1431903"/>
    <lineage>
        <taxon>Eukaryota</taxon>
        <taxon>Metazoa</taxon>
        <taxon>Ecdysozoa</taxon>
        <taxon>Arthropoda</taxon>
        <taxon>Hexapoda</taxon>
        <taxon>Insecta</taxon>
        <taxon>Pterygota</taxon>
        <taxon>Neoptera</taxon>
        <taxon>Endopterygota</taxon>
        <taxon>Coleoptera</taxon>
        <taxon>Polyphaga</taxon>
        <taxon>Cucujiformia</taxon>
        <taxon>Nitidulidae</taxon>
        <taxon>Meligethinae</taxon>
        <taxon>Brassicogethes</taxon>
    </lineage>
</organism>
<sequence length="263" mass="29712">MSKSTRWRWKKFKTNNNNEEVVAPNEIIPIDNALDGQGNEENFELYESTSCSSNNNSTDPLGDDNNDNYEGSDDSSSDQSNQRTPGFNRDIVFPQSSLSIVDIKIMISAFSLRHSLSKEGTKDLLKMIEVLAGRPLQTSSYKIAKLIHPPVDAVQYNFYCQHCGNSLENNILKADILGRKSNCNVCNKETVFSSAINSNTLDLTHQLKLFLENPNIQKHLISIFSMIRVRYILNYHAFAFGFVSRVTTFVTFYLSGPRQFSAT</sequence>
<dbReference type="EMBL" id="OV121139">
    <property type="protein sequence ID" value="CAH0563182.1"/>
    <property type="molecule type" value="Genomic_DNA"/>
</dbReference>
<feature type="transmembrane region" description="Helical" evidence="2">
    <location>
        <begin position="232"/>
        <end position="254"/>
    </location>
</feature>
<feature type="region of interest" description="Disordered" evidence="1">
    <location>
        <begin position="47"/>
        <end position="89"/>
    </location>
</feature>
<feature type="compositionally biased region" description="Acidic residues" evidence="1">
    <location>
        <begin position="61"/>
        <end position="76"/>
    </location>
</feature>
<protein>
    <submittedName>
        <fullName evidence="3">Uncharacterized protein</fullName>
    </submittedName>
</protein>
<accession>A0A9P0FQ84</accession>
<keyword evidence="2" id="KW-0472">Membrane</keyword>
<keyword evidence="2" id="KW-1133">Transmembrane helix</keyword>
<dbReference type="Proteomes" id="UP001154078">
    <property type="component" value="Chromosome 8"/>
</dbReference>
<keyword evidence="4" id="KW-1185">Reference proteome</keyword>
<evidence type="ECO:0000256" key="1">
    <source>
        <dbReference type="SAM" id="MobiDB-lite"/>
    </source>
</evidence>
<keyword evidence="2" id="KW-0812">Transmembrane</keyword>
<evidence type="ECO:0000313" key="4">
    <source>
        <dbReference type="Proteomes" id="UP001154078"/>
    </source>
</evidence>